<reference evidence="4" key="1">
    <citation type="journal article" date="2008" name="Nat. Genet.">
        <title>The Pristionchus pacificus genome provides a unique perspective on nematode lifestyle and parasitism.</title>
        <authorList>
            <person name="Dieterich C."/>
            <person name="Clifton S.W."/>
            <person name="Schuster L.N."/>
            <person name="Chinwalla A."/>
            <person name="Delehaunty K."/>
            <person name="Dinkelacker I."/>
            <person name="Fulton L."/>
            <person name="Fulton R."/>
            <person name="Godfrey J."/>
            <person name="Minx P."/>
            <person name="Mitreva M."/>
            <person name="Roeseler W."/>
            <person name="Tian H."/>
            <person name="Witte H."/>
            <person name="Yang S.P."/>
            <person name="Wilson R.K."/>
            <person name="Sommer R.J."/>
        </authorList>
    </citation>
    <scope>NUCLEOTIDE SEQUENCE [LARGE SCALE GENOMIC DNA]</scope>
    <source>
        <strain evidence="4">PS312</strain>
    </source>
</reference>
<feature type="signal peptide" evidence="2">
    <location>
        <begin position="1"/>
        <end position="16"/>
    </location>
</feature>
<accession>A0A2A6BC60</accession>
<name>A0A2A6BC60_PRIPA</name>
<dbReference type="EnsemblMetazoa" id="PPA21979.1">
    <property type="protein sequence ID" value="PPA21979.1"/>
    <property type="gene ID" value="WBGene00111533"/>
</dbReference>
<evidence type="ECO:0000313" key="3">
    <source>
        <dbReference type="EnsemblMetazoa" id="PPA21979.1"/>
    </source>
</evidence>
<evidence type="ECO:0000256" key="2">
    <source>
        <dbReference type="SAM" id="SignalP"/>
    </source>
</evidence>
<protein>
    <submittedName>
        <fullName evidence="3">Uncharacterized protein</fullName>
    </submittedName>
</protein>
<dbReference type="Proteomes" id="UP000005239">
    <property type="component" value="Unassembled WGS sequence"/>
</dbReference>
<feature type="chain" id="PRO_5043512146" evidence="2">
    <location>
        <begin position="17"/>
        <end position="111"/>
    </location>
</feature>
<evidence type="ECO:0000256" key="1">
    <source>
        <dbReference type="SAM" id="MobiDB-lite"/>
    </source>
</evidence>
<organism evidence="3 4">
    <name type="scientific">Pristionchus pacificus</name>
    <name type="common">Parasitic nematode worm</name>
    <dbReference type="NCBI Taxonomy" id="54126"/>
    <lineage>
        <taxon>Eukaryota</taxon>
        <taxon>Metazoa</taxon>
        <taxon>Ecdysozoa</taxon>
        <taxon>Nematoda</taxon>
        <taxon>Chromadorea</taxon>
        <taxon>Rhabditida</taxon>
        <taxon>Rhabditina</taxon>
        <taxon>Diplogasteromorpha</taxon>
        <taxon>Diplogasteroidea</taxon>
        <taxon>Neodiplogasteridae</taxon>
        <taxon>Pristionchus</taxon>
    </lineage>
</organism>
<feature type="compositionally biased region" description="Low complexity" evidence="1">
    <location>
        <begin position="64"/>
        <end position="83"/>
    </location>
</feature>
<evidence type="ECO:0000313" key="4">
    <source>
        <dbReference type="Proteomes" id="UP000005239"/>
    </source>
</evidence>
<reference evidence="3" key="2">
    <citation type="submission" date="2022-06" db="UniProtKB">
        <authorList>
            <consortium name="EnsemblMetazoa"/>
        </authorList>
    </citation>
    <scope>IDENTIFICATION</scope>
    <source>
        <strain evidence="3">PS312</strain>
    </source>
</reference>
<gene>
    <name evidence="3" type="primary">WBGene00111533</name>
</gene>
<dbReference type="AlphaFoldDB" id="A0A2A6BC60"/>
<proteinExistence type="predicted"/>
<sequence>NILLLIFLALPLIVFGRQHRSHEKSESRETVLVGDDAFSGQPQPVEPPRRHGRPEHSDYQRPPYNSYGQYNNGHNYGGNAYPIPAAPAQPYPVDNSPVYPVPPAQPYNGPY</sequence>
<accession>A0A8R1YN41</accession>
<keyword evidence="2" id="KW-0732">Signal</keyword>
<keyword evidence="4" id="KW-1185">Reference proteome</keyword>
<feature type="region of interest" description="Disordered" evidence="1">
    <location>
        <begin position="18"/>
        <end position="111"/>
    </location>
</feature>